<evidence type="ECO:0000256" key="5">
    <source>
        <dbReference type="HAMAP-Rule" id="MF_00651"/>
    </source>
</evidence>
<keyword evidence="1 5" id="KW-0963">Cytoplasm</keyword>
<dbReference type="GO" id="GO:0004518">
    <property type="term" value="F:nuclease activity"/>
    <property type="evidence" value="ECO:0007669"/>
    <property type="project" value="UniProtKB-KW"/>
</dbReference>
<accession>A0A2H0BJ33</accession>
<comment type="subcellular location">
    <subcellularLocation>
        <location evidence="5">Cytoplasm</location>
    </subcellularLocation>
</comment>
<dbReference type="PANTHER" id="PTHR33317:SF4">
    <property type="entry name" value="POLYNUCLEOTIDYL TRANSFERASE, RIBONUCLEASE H-LIKE SUPERFAMILY PROTEIN"/>
    <property type="match status" value="1"/>
</dbReference>
<evidence type="ECO:0000313" key="8">
    <source>
        <dbReference type="Proteomes" id="UP000229847"/>
    </source>
</evidence>
<dbReference type="PANTHER" id="PTHR33317">
    <property type="entry name" value="POLYNUCLEOTIDYL TRANSFERASE, RIBONUCLEASE H-LIKE SUPERFAMILY PROTEIN"/>
    <property type="match status" value="1"/>
</dbReference>
<dbReference type="Proteomes" id="UP000229847">
    <property type="component" value="Unassembled WGS sequence"/>
</dbReference>
<evidence type="ECO:0000256" key="3">
    <source>
        <dbReference type="ARBA" id="ARBA00022722"/>
    </source>
</evidence>
<sequence>MKILGIDYGRKKIGLAIADGSLSEPLRVIRYIDIKILGEQIKQIVKREKIEKIIVGISEGKMAEETEKFLSAIRYTLSPVPVETFDETLSTHTAQELSREVGMSRKKRKNLEDAYAAAVMLQNYLDSKE</sequence>
<dbReference type="InterPro" id="IPR012337">
    <property type="entry name" value="RNaseH-like_sf"/>
</dbReference>
<keyword evidence="4 5" id="KW-0378">Hydrolase</keyword>
<dbReference type="Gene3D" id="3.30.420.140">
    <property type="entry name" value="YqgF/RNase H-like domain"/>
    <property type="match status" value="1"/>
</dbReference>
<dbReference type="GO" id="GO:0005829">
    <property type="term" value="C:cytosol"/>
    <property type="evidence" value="ECO:0007669"/>
    <property type="project" value="TreeGrafter"/>
</dbReference>
<evidence type="ECO:0000256" key="1">
    <source>
        <dbReference type="ARBA" id="ARBA00022490"/>
    </source>
</evidence>
<dbReference type="AlphaFoldDB" id="A0A2H0BJ33"/>
<comment type="caution">
    <text evidence="7">The sequence shown here is derived from an EMBL/GenBank/DDBJ whole genome shotgun (WGS) entry which is preliminary data.</text>
</comment>
<dbReference type="CDD" id="cd16964">
    <property type="entry name" value="YqgF"/>
    <property type="match status" value="1"/>
</dbReference>
<evidence type="ECO:0000256" key="2">
    <source>
        <dbReference type="ARBA" id="ARBA00022517"/>
    </source>
</evidence>
<dbReference type="EC" id="3.1.-.-" evidence="5"/>
<dbReference type="HAMAP" id="MF_00651">
    <property type="entry name" value="Nuclease_YqgF"/>
    <property type="match status" value="1"/>
</dbReference>
<comment type="function">
    <text evidence="5">Could be a nuclease involved in processing of the 5'-end of pre-16S rRNA.</text>
</comment>
<comment type="similarity">
    <text evidence="5">Belongs to the YqgF HJR family.</text>
</comment>
<proteinExistence type="inferred from homology"/>
<dbReference type="InterPro" id="IPR037027">
    <property type="entry name" value="YqgF/RNaseH-like_dom_sf"/>
</dbReference>
<evidence type="ECO:0000256" key="4">
    <source>
        <dbReference type="ARBA" id="ARBA00022801"/>
    </source>
</evidence>
<evidence type="ECO:0000259" key="6">
    <source>
        <dbReference type="SMART" id="SM00732"/>
    </source>
</evidence>
<name>A0A2H0BJ33_9BACT</name>
<evidence type="ECO:0000313" key="7">
    <source>
        <dbReference type="EMBL" id="PIP57624.1"/>
    </source>
</evidence>
<protein>
    <recommendedName>
        <fullName evidence="5">Putative pre-16S rRNA nuclease</fullName>
        <ecNumber evidence="5">3.1.-.-</ecNumber>
    </recommendedName>
</protein>
<keyword evidence="3 5" id="KW-0540">Nuclease</keyword>
<keyword evidence="2 5" id="KW-0690">Ribosome biogenesis</keyword>
<organism evidence="7 8">
    <name type="scientific">Candidatus Woesebacteria bacterium CG22_combo_CG10-13_8_21_14_all_39_10</name>
    <dbReference type="NCBI Taxonomy" id="1975059"/>
    <lineage>
        <taxon>Bacteria</taxon>
        <taxon>Candidatus Woeseibacteriota</taxon>
    </lineage>
</organism>
<dbReference type="GO" id="GO:0016788">
    <property type="term" value="F:hydrolase activity, acting on ester bonds"/>
    <property type="evidence" value="ECO:0007669"/>
    <property type="project" value="UniProtKB-UniRule"/>
</dbReference>
<dbReference type="SMART" id="SM00732">
    <property type="entry name" value="YqgFc"/>
    <property type="match status" value="1"/>
</dbReference>
<reference evidence="7 8" key="1">
    <citation type="submission" date="2017-09" db="EMBL/GenBank/DDBJ databases">
        <title>Depth-based differentiation of microbial function through sediment-hosted aquifers and enrichment of novel symbionts in the deep terrestrial subsurface.</title>
        <authorList>
            <person name="Probst A.J."/>
            <person name="Ladd B."/>
            <person name="Jarett J.K."/>
            <person name="Geller-Mcgrath D.E."/>
            <person name="Sieber C.M."/>
            <person name="Emerson J.B."/>
            <person name="Anantharaman K."/>
            <person name="Thomas B.C."/>
            <person name="Malmstrom R."/>
            <person name="Stieglmeier M."/>
            <person name="Klingl A."/>
            <person name="Woyke T."/>
            <person name="Ryan C.M."/>
            <person name="Banfield J.F."/>
        </authorList>
    </citation>
    <scope>NUCLEOTIDE SEQUENCE [LARGE SCALE GENOMIC DNA]</scope>
    <source>
        <strain evidence="7">CG22_combo_CG10-13_8_21_14_all_39_10</strain>
    </source>
</reference>
<dbReference type="EMBL" id="PCSW01000063">
    <property type="protein sequence ID" value="PIP57624.1"/>
    <property type="molecule type" value="Genomic_DNA"/>
</dbReference>
<dbReference type="Pfam" id="PF03652">
    <property type="entry name" value="RuvX"/>
    <property type="match status" value="1"/>
</dbReference>
<dbReference type="InterPro" id="IPR005227">
    <property type="entry name" value="YqgF"/>
</dbReference>
<feature type="domain" description="YqgF/RNase H-like" evidence="6">
    <location>
        <begin position="1"/>
        <end position="94"/>
    </location>
</feature>
<dbReference type="InterPro" id="IPR006641">
    <property type="entry name" value="YqgF/RNaseH-like_dom"/>
</dbReference>
<dbReference type="GO" id="GO:0000967">
    <property type="term" value="P:rRNA 5'-end processing"/>
    <property type="evidence" value="ECO:0007669"/>
    <property type="project" value="UniProtKB-UniRule"/>
</dbReference>
<gene>
    <name evidence="7" type="ORF">COX03_02080</name>
</gene>
<dbReference type="NCBIfam" id="TIGR00250">
    <property type="entry name" value="RNAse_H_YqgF"/>
    <property type="match status" value="1"/>
</dbReference>
<dbReference type="SUPFAM" id="SSF53098">
    <property type="entry name" value="Ribonuclease H-like"/>
    <property type="match status" value="1"/>
</dbReference>